<dbReference type="EMBL" id="GL888828">
    <property type="protein sequence ID" value="EGI57720.1"/>
    <property type="molecule type" value="Genomic_DNA"/>
</dbReference>
<keyword evidence="1" id="KW-0175">Coiled coil</keyword>
<evidence type="ECO:0000256" key="1">
    <source>
        <dbReference type="SAM" id="Coils"/>
    </source>
</evidence>
<accession>F4X7A8</accession>
<feature type="coiled-coil region" evidence="1">
    <location>
        <begin position="79"/>
        <end position="106"/>
    </location>
</feature>
<keyword evidence="3" id="KW-1185">Reference proteome</keyword>
<evidence type="ECO:0000313" key="3">
    <source>
        <dbReference type="Proteomes" id="UP000007755"/>
    </source>
</evidence>
<evidence type="ECO:0000313" key="2">
    <source>
        <dbReference type="EMBL" id="EGI57720.1"/>
    </source>
</evidence>
<dbReference type="InParanoid" id="F4X7A8"/>
<gene>
    <name evidence="2" type="ORF">G5I_14247</name>
</gene>
<dbReference type="AlphaFoldDB" id="F4X7A8"/>
<proteinExistence type="predicted"/>
<sequence length="161" mass="18616">MAADLCRSRVFPARRNDPSTIGTIRKSDECRNFAEGHRRVCGPWPTFRADNRERAKLFQTSRRWSLDRPRFLPDESSSLRKAVSRRAEVQEEIEKEKKIIVQQKGQVPAVDNATGYYVNIVILAISISPIPINKMLANSYRSAKRWLRCNVKLPCMEKNLQ</sequence>
<reference evidence="2" key="1">
    <citation type="submission" date="2011-02" db="EMBL/GenBank/DDBJ databases">
        <title>The genome of the leaf-cutting ant Acromyrmex echinatior suggests key adaptations to social evolution and fungus farming.</title>
        <authorList>
            <person name="Nygaard S."/>
            <person name="Zhang G."/>
        </authorList>
    </citation>
    <scope>NUCLEOTIDE SEQUENCE</scope>
</reference>
<name>F4X7A8_ACREC</name>
<organism evidence="3">
    <name type="scientific">Acromyrmex echinatior</name>
    <name type="common">Panamanian leafcutter ant</name>
    <name type="synonym">Acromyrmex octospinosus echinatior</name>
    <dbReference type="NCBI Taxonomy" id="103372"/>
    <lineage>
        <taxon>Eukaryota</taxon>
        <taxon>Metazoa</taxon>
        <taxon>Ecdysozoa</taxon>
        <taxon>Arthropoda</taxon>
        <taxon>Hexapoda</taxon>
        <taxon>Insecta</taxon>
        <taxon>Pterygota</taxon>
        <taxon>Neoptera</taxon>
        <taxon>Endopterygota</taxon>
        <taxon>Hymenoptera</taxon>
        <taxon>Apocrita</taxon>
        <taxon>Aculeata</taxon>
        <taxon>Formicoidea</taxon>
        <taxon>Formicidae</taxon>
        <taxon>Myrmicinae</taxon>
        <taxon>Acromyrmex</taxon>
    </lineage>
</organism>
<dbReference type="Proteomes" id="UP000007755">
    <property type="component" value="Unassembled WGS sequence"/>
</dbReference>
<protein>
    <submittedName>
        <fullName evidence="2">Uncharacterized protein</fullName>
    </submittedName>
</protein>